<dbReference type="InterPro" id="IPR023476">
    <property type="entry name" value="Pep_tRNA_hydro_II_dom_sf"/>
</dbReference>
<evidence type="ECO:0000313" key="2">
    <source>
        <dbReference type="Proteomes" id="UP000249645"/>
    </source>
</evidence>
<comment type="caution">
    <text evidence="1">The sequence shown here is derived from an EMBL/GenBank/DDBJ whole genome shotgun (WGS) entry which is preliminary data.</text>
</comment>
<sequence>MYDNKVAVVILDDLLPWQKMNVVSFLAGSIALSFPEVRGEDFVT</sequence>
<dbReference type="SUPFAM" id="SSF102462">
    <property type="entry name" value="Peptidyl-tRNA hydrolase II"/>
    <property type="match status" value="1"/>
</dbReference>
<reference evidence="1 2" key="1">
    <citation type="submission" date="2017-11" db="EMBL/GenBank/DDBJ databases">
        <title>Infants hospitalized years apart are colonized by the same room-sourced microbial strains.</title>
        <authorList>
            <person name="Brooks B."/>
            <person name="Olm M.R."/>
            <person name="Firek B.A."/>
            <person name="Baker R."/>
            <person name="Thomas B.C."/>
            <person name="Morowitz M.J."/>
            <person name="Banfield J.F."/>
        </authorList>
    </citation>
    <scope>NUCLEOTIDE SEQUENCE [LARGE SCALE GENOMIC DNA]</scope>
    <source>
        <strain evidence="1">S2_009_000_R2_76</strain>
    </source>
</reference>
<dbReference type="Pfam" id="PF09391">
    <property type="entry name" value="DUF2000"/>
    <property type="match status" value="1"/>
</dbReference>
<feature type="non-terminal residue" evidence="1">
    <location>
        <position position="44"/>
    </location>
</feature>
<evidence type="ECO:0000313" key="1">
    <source>
        <dbReference type="EMBL" id="PZP40193.1"/>
    </source>
</evidence>
<dbReference type="InterPro" id="IPR018988">
    <property type="entry name" value="DUF2000"/>
</dbReference>
<proteinExistence type="predicted"/>
<dbReference type="Proteomes" id="UP000249645">
    <property type="component" value="Unassembled WGS sequence"/>
</dbReference>
<organism evidence="1 2">
    <name type="scientific">Pseudopedobacter saltans</name>
    <dbReference type="NCBI Taxonomy" id="151895"/>
    <lineage>
        <taxon>Bacteria</taxon>
        <taxon>Pseudomonadati</taxon>
        <taxon>Bacteroidota</taxon>
        <taxon>Sphingobacteriia</taxon>
        <taxon>Sphingobacteriales</taxon>
        <taxon>Sphingobacteriaceae</taxon>
        <taxon>Pseudopedobacter</taxon>
    </lineage>
</organism>
<dbReference type="EMBL" id="QFOI01000619">
    <property type="protein sequence ID" value="PZP40193.1"/>
    <property type="molecule type" value="Genomic_DNA"/>
</dbReference>
<gene>
    <name evidence="1" type="ORF">DI598_19465</name>
</gene>
<dbReference type="Gene3D" id="3.40.1490.10">
    <property type="entry name" value="Bit1"/>
    <property type="match status" value="1"/>
</dbReference>
<protein>
    <submittedName>
        <fullName evidence="1">DUF2000 domain-containing protein</fullName>
    </submittedName>
</protein>
<name>A0A2W5EBY8_9SPHI</name>
<dbReference type="AlphaFoldDB" id="A0A2W5EBY8"/>
<accession>A0A2W5EBY8</accession>